<dbReference type="HOGENOM" id="CLU_164142_0_0_1"/>
<protein>
    <submittedName>
        <fullName evidence="1">Uncharacterized protein</fullName>
    </submittedName>
</protein>
<gene>
    <name evidence="1" type="ORF">PANDA_006790</name>
</gene>
<proteinExistence type="predicted"/>
<name>D2H923_AILME</name>
<organism evidence="1">
    <name type="scientific">Ailuropoda melanoleuca</name>
    <name type="common">Giant panda</name>
    <dbReference type="NCBI Taxonomy" id="9646"/>
    <lineage>
        <taxon>Eukaryota</taxon>
        <taxon>Metazoa</taxon>
        <taxon>Chordata</taxon>
        <taxon>Craniata</taxon>
        <taxon>Vertebrata</taxon>
        <taxon>Euteleostomi</taxon>
        <taxon>Mammalia</taxon>
        <taxon>Eutheria</taxon>
        <taxon>Laurasiatheria</taxon>
        <taxon>Carnivora</taxon>
        <taxon>Caniformia</taxon>
        <taxon>Ursidae</taxon>
        <taxon>Ailuropoda</taxon>
    </lineage>
</organism>
<evidence type="ECO:0000313" key="1">
    <source>
        <dbReference type="EMBL" id="EFB14915.1"/>
    </source>
</evidence>
<reference evidence="1" key="1">
    <citation type="journal article" date="2010" name="Nature">
        <title>The sequence and de novo assembly of the giant panda genome.</title>
        <authorList>
            <person name="Li R."/>
            <person name="Fan W."/>
            <person name="Tian G."/>
            <person name="Zhu H."/>
            <person name="He L."/>
            <person name="Cai J."/>
            <person name="Huang Q."/>
            <person name="Cai Q."/>
            <person name="Li B."/>
            <person name="Bai Y."/>
            <person name="Zhang Z."/>
            <person name="Zhang Y."/>
            <person name="Wang W."/>
            <person name="Li J."/>
            <person name="Wei F."/>
            <person name="Li H."/>
            <person name="Jian M."/>
            <person name="Li J."/>
            <person name="Zhang Z."/>
            <person name="Nielsen R."/>
            <person name="Li D."/>
            <person name="Gu W."/>
            <person name="Yang Z."/>
            <person name="Xuan Z."/>
            <person name="Ryder O.A."/>
            <person name="Leung F.C."/>
            <person name="Zhou Y."/>
            <person name="Cao J."/>
            <person name="Sun X."/>
            <person name="Fu Y."/>
            <person name="Fang X."/>
            <person name="Guo X."/>
            <person name="Wang B."/>
            <person name="Hou R."/>
            <person name="Shen F."/>
            <person name="Mu B."/>
            <person name="Ni P."/>
            <person name="Lin R."/>
            <person name="Qian W."/>
            <person name="Wang G."/>
            <person name="Yu C."/>
            <person name="Nie W."/>
            <person name="Wang J."/>
            <person name="Wu Z."/>
            <person name="Liang H."/>
            <person name="Min J."/>
            <person name="Wu Q."/>
            <person name="Cheng S."/>
            <person name="Ruan J."/>
            <person name="Wang M."/>
            <person name="Shi Z."/>
            <person name="Wen M."/>
            <person name="Liu B."/>
            <person name="Ren X."/>
            <person name="Zheng H."/>
            <person name="Dong D."/>
            <person name="Cook K."/>
            <person name="Shan G."/>
            <person name="Zhang H."/>
            <person name="Kosiol C."/>
            <person name="Xie X."/>
            <person name="Lu Z."/>
            <person name="Zheng H."/>
            <person name="Li Y."/>
            <person name="Steiner C.C."/>
            <person name="Lam T.T."/>
            <person name="Lin S."/>
            <person name="Zhang Q."/>
            <person name="Li G."/>
            <person name="Tian J."/>
            <person name="Gong T."/>
            <person name="Liu H."/>
            <person name="Zhang D."/>
            <person name="Fang L."/>
            <person name="Ye C."/>
            <person name="Zhang J."/>
            <person name="Hu W."/>
            <person name="Xu A."/>
            <person name="Ren Y."/>
            <person name="Zhang G."/>
            <person name="Bruford M.W."/>
            <person name="Li Q."/>
            <person name="Ma L."/>
            <person name="Guo Y."/>
            <person name="An N."/>
            <person name="Hu Y."/>
            <person name="Zheng Y."/>
            <person name="Shi Y."/>
            <person name="Li Z."/>
            <person name="Liu Q."/>
            <person name="Chen Y."/>
            <person name="Zhao J."/>
            <person name="Qu N."/>
            <person name="Zhao S."/>
            <person name="Tian F."/>
            <person name="Wang X."/>
            <person name="Wang H."/>
            <person name="Xu L."/>
            <person name="Liu X."/>
            <person name="Vinar T."/>
            <person name="Wang Y."/>
            <person name="Lam T.W."/>
            <person name="Yiu S.M."/>
            <person name="Liu S."/>
            <person name="Zhang H."/>
            <person name="Li D."/>
            <person name="Huang Y."/>
            <person name="Wang X."/>
            <person name="Yang G."/>
            <person name="Jiang Z."/>
            <person name="Wang J."/>
            <person name="Qin N."/>
            <person name="Li L."/>
            <person name="Li J."/>
            <person name="Bolund L."/>
            <person name="Kristiansen K."/>
            <person name="Wong G.K."/>
            <person name="Olson M."/>
            <person name="Zhang X."/>
            <person name="Li S."/>
            <person name="Yang H."/>
            <person name="Wang J."/>
            <person name="Wang J."/>
        </authorList>
    </citation>
    <scope>NUCLEOTIDE SEQUENCE [LARGE SCALE GENOMIC DNA]</scope>
</reference>
<feature type="non-terminal residue" evidence="1">
    <location>
        <position position="1"/>
    </location>
</feature>
<dbReference type="InParanoid" id="D2H923"/>
<feature type="non-terminal residue" evidence="1">
    <location>
        <position position="80"/>
    </location>
</feature>
<sequence>GGGKCWHKTGYCSNPAELTKIKTVSQHYQVCCVPDRKVPITSPTPIPNFQTVIIDILVTSLTIPSFEISTENKEDEKSDS</sequence>
<dbReference type="EMBL" id="GL192588">
    <property type="protein sequence ID" value="EFB14915.1"/>
    <property type="molecule type" value="Genomic_DNA"/>
</dbReference>
<dbReference type="AlphaFoldDB" id="D2H923"/>
<accession>D2H923</accession>